<gene>
    <name evidence="5" type="ORF">IAB88_03190</name>
</gene>
<reference evidence="5" key="1">
    <citation type="submission" date="2020-10" db="EMBL/GenBank/DDBJ databases">
        <authorList>
            <person name="Gilroy R."/>
        </authorList>
    </citation>
    <scope>NUCLEOTIDE SEQUENCE</scope>
    <source>
        <strain evidence="5">6919</strain>
    </source>
</reference>
<dbReference type="Pfam" id="PF25967">
    <property type="entry name" value="RND-MFP_C"/>
    <property type="match status" value="1"/>
</dbReference>
<dbReference type="Gene3D" id="1.10.287.470">
    <property type="entry name" value="Helix hairpin bin"/>
    <property type="match status" value="1"/>
</dbReference>
<dbReference type="GO" id="GO:0030313">
    <property type="term" value="C:cell envelope"/>
    <property type="evidence" value="ECO:0007669"/>
    <property type="project" value="TreeGrafter"/>
</dbReference>
<evidence type="ECO:0000256" key="1">
    <source>
        <dbReference type="ARBA" id="ARBA00009477"/>
    </source>
</evidence>
<dbReference type="Proteomes" id="UP000823598">
    <property type="component" value="Unassembled WGS sequence"/>
</dbReference>
<evidence type="ECO:0000256" key="3">
    <source>
        <dbReference type="SAM" id="SignalP"/>
    </source>
</evidence>
<dbReference type="EMBL" id="JADIMC010000036">
    <property type="protein sequence ID" value="MBO8475980.1"/>
    <property type="molecule type" value="Genomic_DNA"/>
</dbReference>
<feature type="domain" description="Multidrug resistance protein MdtA-like C-terminal permuted SH3" evidence="4">
    <location>
        <begin position="296"/>
        <end position="354"/>
    </location>
</feature>
<accession>A0A9D9IPI5</accession>
<feature type="chain" id="PRO_5039371097" evidence="3">
    <location>
        <begin position="27"/>
        <end position="373"/>
    </location>
</feature>
<dbReference type="PANTHER" id="PTHR30097:SF4">
    <property type="entry name" value="SLR6042 PROTEIN"/>
    <property type="match status" value="1"/>
</dbReference>
<dbReference type="SUPFAM" id="SSF111369">
    <property type="entry name" value="HlyD-like secretion proteins"/>
    <property type="match status" value="1"/>
</dbReference>
<name>A0A9D9IPI5_9BACT</name>
<organism evidence="5 6">
    <name type="scientific">Candidatus Limisoma faecipullorum</name>
    <dbReference type="NCBI Taxonomy" id="2840854"/>
    <lineage>
        <taxon>Bacteria</taxon>
        <taxon>Pseudomonadati</taxon>
        <taxon>Bacteroidota</taxon>
        <taxon>Bacteroidia</taxon>
        <taxon>Bacteroidales</taxon>
        <taxon>Candidatus Limisoma</taxon>
    </lineage>
</organism>
<keyword evidence="3" id="KW-0732">Signal</keyword>
<dbReference type="InterPro" id="IPR051909">
    <property type="entry name" value="MFP_Cation_Efflux"/>
</dbReference>
<dbReference type="Gene3D" id="2.40.30.170">
    <property type="match status" value="1"/>
</dbReference>
<evidence type="ECO:0000259" key="4">
    <source>
        <dbReference type="Pfam" id="PF25967"/>
    </source>
</evidence>
<dbReference type="GO" id="GO:0060003">
    <property type="term" value="P:copper ion export"/>
    <property type="evidence" value="ECO:0007669"/>
    <property type="project" value="TreeGrafter"/>
</dbReference>
<evidence type="ECO:0000256" key="2">
    <source>
        <dbReference type="ARBA" id="ARBA00022448"/>
    </source>
</evidence>
<comment type="similarity">
    <text evidence="1">Belongs to the membrane fusion protein (MFP) (TC 8.A.1) family.</text>
</comment>
<dbReference type="Gene3D" id="2.40.50.100">
    <property type="match status" value="1"/>
</dbReference>
<dbReference type="GO" id="GO:0022857">
    <property type="term" value="F:transmembrane transporter activity"/>
    <property type="evidence" value="ECO:0007669"/>
    <property type="project" value="InterPro"/>
</dbReference>
<proteinExistence type="inferred from homology"/>
<dbReference type="GO" id="GO:0015679">
    <property type="term" value="P:plasma membrane copper ion transport"/>
    <property type="evidence" value="ECO:0007669"/>
    <property type="project" value="TreeGrafter"/>
</dbReference>
<protein>
    <submittedName>
        <fullName evidence="5">Efflux RND transporter periplasmic adaptor subunit</fullName>
    </submittedName>
</protein>
<reference evidence="5" key="2">
    <citation type="journal article" date="2021" name="PeerJ">
        <title>Extensive microbial diversity within the chicken gut microbiome revealed by metagenomics and culture.</title>
        <authorList>
            <person name="Gilroy R."/>
            <person name="Ravi A."/>
            <person name="Getino M."/>
            <person name="Pursley I."/>
            <person name="Horton D.L."/>
            <person name="Alikhan N.F."/>
            <person name="Baker D."/>
            <person name="Gharbi K."/>
            <person name="Hall N."/>
            <person name="Watson M."/>
            <person name="Adriaenssens E.M."/>
            <person name="Foster-Nyarko E."/>
            <person name="Jarju S."/>
            <person name="Secka A."/>
            <person name="Antonio M."/>
            <person name="Oren A."/>
            <person name="Chaudhuri R.R."/>
            <person name="La Ragione R."/>
            <person name="Hildebrand F."/>
            <person name="Pallen M.J."/>
        </authorList>
    </citation>
    <scope>NUCLEOTIDE SEQUENCE</scope>
    <source>
        <strain evidence="5">6919</strain>
    </source>
</reference>
<dbReference type="GO" id="GO:0016020">
    <property type="term" value="C:membrane"/>
    <property type="evidence" value="ECO:0007669"/>
    <property type="project" value="InterPro"/>
</dbReference>
<comment type="caution">
    <text evidence="5">The sequence shown here is derived from an EMBL/GenBank/DDBJ whole genome shotgun (WGS) entry which is preliminary data.</text>
</comment>
<feature type="signal peptide" evidence="3">
    <location>
        <begin position="1"/>
        <end position="26"/>
    </location>
</feature>
<sequence>MKKRNKFLILLLPSLLLSCGNGNSSAEQEHKKEEVGEHHENEIIIDKHHVDELGIKTAKITPVTFREVIAVSGEVAPAQGAMKSVVAKTSGIVAFYNNVTEGAAVGKGGLICNISSDGILGGDPNKSAKIAYESAKAEYERIQPLYEKKIVTAGEYKEAKEAYELAENAYLGGKGSTTVVSPLSGIVTQLLVENGAYVDAGTAIAVVSENRRLTLRAYLPKKYYEKLASLKTANFKLPYSEKVYDLSEMNGRKITSDNAATSGGYIDVAFDFDNTGGIVPGTYAEIYLLGSGKEDSIVLPVQSVTEEMGYFYAYVEHEKGCYEKRRIDIGGCDGKNIEILSGLKAGESVVTEGAVLVKIAANSSAVPEGHHHH</sequence>
<evidence type="ECO:0000313" key="6">
    <source>
        <dbReference type="Proteomes" id="UP000823598"/>
    </source>
</evidence>
<evidence type="ECO:0000313" key="5">
    <source>
        <dbReference type="EMBL" id="MBO8475980.1"/>
    </source>
</evidence>
<dbReference type="NCBIfam" id="TIGR01730">
    <property type="entry name" value="RND_mfp"/>
    <property type="match status" value="1"/>
</dbReference>
<dbReference type="PANTHER" id="PTHR30097">
    <property type="entry name" value="CATION EFFLUX SYSTEM PROTEIN CUSB"/>
    <property type="match status" value="1"/>
</dbReference>
<dbReference type="InterPro" id="IPR058627">
    <property type="entry name" value="MdtA-like_C"/>
</dbReference>
<dbReference type="Gene3D" id="2.40.420.20">
    <property type="match status" value="1"/>
</dbReference>
<dbReference type="PROSITE" id="PS51257">
    <property type="entry name" value="PROKAR_LIPOPROTEIN"/>
    <property type="match status" value="1"/>
</dbReference>
<dbReference type="InterPro" id="IPR006143">
    <property type="entry name" value="RND_pump_MFP"/>
</dbReference>
<keyword evidence="2" id="KW-0813">Transport</keyword>
<dbReference type="AlphaFoldDB" id="A0A9D9IPI5"/>